<keyword evidence="4" id="KW-0804">Transcription</keyword>
<sequence length="322" mass="36054">MTFDDLTRDTSPAFLEITNAARLVAATDVTTLICGESGTGKELIARAMHAQSPRSEASFLSINCASLTEQLADSLLFGYRKGAFTGADRDHCGYIRAATGGTLFLDEIGEFPIGSQAKLLRFLECGECLPLGEVQPVFVDVRIIAATNRNLSNEAETGRFRQDLLYRLNIVPLVLPPLRERREEIPTLLQRFVDEAAETHRLRPPTFSQPSLKLLRQHDWPGNVRELRNLAIRMTILFPGQRIEPTNLPLEMRMPMHMPSLERTDSQQGLRLPKEGLVMHQLEVDLIRQALARTGGNRSHAANLLGITRDTLLYRLKKYAIG</sequence>
<evidence type="ECO:0000256" key="3">
    <source>
        <dbReference type="ARBA" id="ARBA00023015"/>
    </source>
</evidence>
<dbReference type="CDD" id="cd00009">
    <property type="entry name" value="AAA"/>
    <property type="match status" value="1"/>
</dbReference>
<dbReference type="Pfam" id="PF02954">
    <property type="entry name" value="HTH_8"/>
    <property type="match status" value="1"/>
</dbReference>
<dbReference type="InterPro" id="IPR002078">
    <property type="entry name" value="Sigma_54_int"/>
</dbReference>
<dbReference type="Gene3D" id="1.10.10.60">
    <property type="entry name" value="Homeodomain-like"/>
    <property type="match status" value="1"/>
</dbReference>
<dbReference type="GO" id="GO:0006355">
    <property type="term" value="P:regulation of DNA-templated transcription"/>
    <property type="evidence" value="ECO:0007669"/>
    <property type="project" value="InterPro"/>
</dbReference>
<evidence type="ECO:0000313" key="6">
    <source>
        <dbReference type="EMBL" id="MBK1617488.1"/>
    </source>
</evidence>
<keyword evidence="3" id="KW-0805">Transcription regulation</keyword>
<protein>
    <submittedName>
        <fullName evidence="6">Sigma-54-dependent Fis family transcriptional regulator</fullName>
    </submittedName>
</protein>
<dbReference type="InterPro" id="IPR058031">
    <property type="entry name" value="AAA_lid_NorR"/>
</dbReference>
<keyword evidence="2" id="KW-0067">ATP-binding</keyword>
<dbReference type="SUPFAM" id="SSF52540">
    <property type="entry name" value="P-loop containing nucleoside triphosphate hydrolases"/>
    <property type="match status" value="1"/>
</dbReference>
<keyword evidence="7" id="KW-1185">Reference proteome</keyword>
<proteinExistence type="predicted"/>
<evidence type="ECO:0000256" key="2">
    <source>
        <dbReference type="ARBA" id="ARBA00022840"/>
    </source>
</evidence>
<dbReference type="GO" id="GO:0043565">
    <property type="term" value="F:sequence-specific DNA binding"/>
    <property type="evidence" value="ECO:0007669"/>
    <property type="project" value="InterPro"/>
</dbReference>
<dbReference type="InterPro" id="IPR003593">
    <property type="entry name" value="AAA+_ATPase"/>
</dbReference>
<dbReference type="GO" id="GO:0005524">
    <property type="term" value="F:ATP binding"/>
    <property type="evidence" value="ECO:0007669"/>
    <property type="project" value="UniProtKB-KW"/>
</dbReference>
<dbReference type="FunFam" id="3.40.50.300:FF:000006">
    <property type="entry name" value="DNA-binding transcriptional regulator NtrC"/>
    <property type="match status" value="1"/>
</dbReference>
<feature type="domain" description="Sigma-54 factor interaction" evidence="5">
    <location>
        <begin position="7"/>
        <end position="236"/>
    </location>
</feature>
<dbReference type="Pfam" id="PF25601">
    <property type="entry name" value="AAA_lid_14"/>
    <property type="match status" value="1"/>
</dbReference>
<dbReference type="PROSITE" id="PS00688">
    <property type="entry name" value="SIGMA54_INTERACT_3"/>
    <property type="match status" value="1"/>
</dbReference>
<dbReference type="Gene3D" id="3.40.50.300">
    <property type="entry name" value="P-loop containing nucleotide triphosphate hydrolases"/>
    <property type="match status" value="1"/>
</dbReference>
<dbReference type="AlphaFoldDB" id="A0A9X1B2K1"/>
<dbReference type="PANTHER" id="PTHR32071">
    <property type="entry name" value="TRANSCRIPTIONAL REGULATORY PROTEIN"/>
    <property type="match status" value="1"/>
</dbReference>
<dbReference type="InterPro" id="IPR025944">
    <property type="entry name" value="Sigma_54_int_dom_CS"/>
</dbReference>
<evidence type="ECO:0000313" key="7">
    <source>
        <dbReference type="Proteomes" id="UP001138768"/>
    </source>
</evidence>
<evidence type="ECO:0000256" key="4">
    <source>
        <dbReference type="ARBA" id="ARBA00023163"/>
    </source>
</evidence>
<dbReference type="PRINTS" id="PR01590">
    <property type="entry name" value="HTHFIS"/>
</dbReference>
<evidence type="ECO:0000259" key="5">
    <source>
        <dbReference type="PROSITE" id="PS50045"/>
    </source>
</evidence>
<keyword evidence="1" id="KW-0547">Nucleotide-binding</keyword>
<dbReference type="EMBL" id="NRRY01000003">
    <property type="protein sequence ID" value="MBK1617488.1"/>
    <property type="molecule type" value="Genomic_DNA"/>
</dbReference>
<reference evidence="6 7" key="1">
    <citation type="journal article" date="2020" name="Microorganisms">
        <title>Osmotic Adaptation and Compatible Solute Biosynthesis of Phototrophic Bacteria as Revealed from Genome Analyses.</title>
        <authorList>
            <person name="Imhoff J.F."/>
            <person name="Rahn T."/>
            <person name="Kunzel S."/>
            <person name="Keller A."/>
            <person name="Neulinger S.C."/>
        </authorList>
    </citation>
    <scope>NUCLEOTIDE SEQUENCE [LARGE SCALE GENOMIC DNA]</scope>
    <source>
        <strain evidence="6 7">DSM 25653</strain>
    </source>
</reference>
<accession>A0A9X1B2K1</accession>
<dbReference type="Proteomes" id="UP001138768">
    <property type="component" value="Unassembled WGS sequence"/>
</dbReference>
<organism evidence="6 7">
    <name type="scientific">Lamprobacter modestohalophilus</name>
    <dbReference type="NCBI Taxonomy" id="1064514"/>
    <lineage>
        <taxon>Bacteria</taxon>
        <taxon>Pseudomonadati</taxon>
        <taxon>Pseudomonadota</taxon>
        <taxon>Gammaproteobacteria</taxon>
        <taxon>Chromatiales</taxon>
        <taxon>Chromatiaceae</taxon>
        <taxon>Lamprobacter</taxon>
    </lineage>
</organism>
<dbReference type="SUPFAM" id="SSF46689">
    <property type="entry name" value="Homeodomain-like"/>
    <property type="match status" value="1"/>
</dbReference>
<dbReference type="SMART" id="SM00382">
    <property type="entry name" value="AAA"/>
    <property type="match status" value="1"/>
</dbReference>
<dbReference type="InterPro" id="IPR002197">
    <property type="entry name" value="HTH_Fis"/>
</dbReference>
<name>A0A9X1B2K1_9GAMM</name>
<dbReference type="InterPro" id="IPR027417">
    <property type="entry name" value="P-loop_NTPase"/>
</dbReference>
<evidence type="ECO:0000256" key="1">
    <source>
        <dbReference type="ARBA" id="ARBA00022741"/>
    </source>
</evidence>
<dbReference type="Pfam" id="PF00158">
    <property type="entry name" value="Sigma54_activat"/>
    <property type="match status" value="1"/>
</dbReference>
<dbReference type="InterPro" id="IPR009057">
    <property type="entry name" value="Homeodomain-like_sf"/>
</dbReference>
<gene>
    <name evidence="6" type="ORF">CKO42_03265</name>
</gene>
<dbReference type="PROSITE" id="PS50045">
    <property type="entry name" value="SIGMA54_INTERACT_4"/>
    <property type="match status" value="1"/>
</dbReference>
<dbReference type="Gene3D" id="1.10.8.60">
    <property type="match status" value="1"/>
</dbReference>
<comment type="caution">
    <text evidence="6">The sequence shown here is derived from an EMBL/GenBank/DDBJ whole genome shotgun (WGS) entry which is preliminary data.</text>
</comment>